<proteinExistence type="predicted"/>
<dbReference type="EMBL" id="LXFE01000771">
    <property type="protein sequence ID" value="OLL24492.1"/>
    <property type="molecule type" value="Genomic_DNA"/>
</dbReference>
<reference evidence="1 2" key="1">
    <citation type="submission" date="2016-04" db="EMBL/GenBank/DDBJ databases">
        <title>Evolutionary innovation and constraint leading to complex multicellularity in the Ascomycota.</title>
        <authorList>
            <person name="Cisse O."/>
            <person name="Nguyen A."/>
            <person name="Hewitt D.A."/>
            <person name="Jedd G."/>
            <person name="Stajich J.E."/>
        </authorList>
    </citation>
    <scope>NUCLEOTIDE SEQUENCE [LARGE SCALE GENOMIC DNA]</scope>
    <source>
        <strain evidence="1 2">DAH-3</strain>
    </source>
</reference>
<comment type="caution">
    <text evidence="1">The sequence shown here is derived from an EMBL/GenBank/DDBJ whole genome shotgun (WGS) entry which is preliminary data.</text>
</comment>
<protein>
    <submittedName>
        <fullName evidence="1">Uncharacterized protein</fullName>
    </submittedName>
</protein>
<name>A0A1U7LPM1_NEOID</name>
<sequence>MLKSIYSEQRFGDLRTLQTKYLIRKQSCDTRDRKFIEEEYCDSRNLSTKVQEEEWRKIENDQDNLYNDIAAACQCRPTYLSGMVQQSGMCLLQMVEVRRAGKMRKSLSDSSSWNIQRSGGEMWISWRGMRYMKMMRLLPYRFKQ</sequence>
<dbReference type="Proteomes" id="UP000186594">
    <property type="component" value="Unassembled WGS sequence"/>
</dbReference>
<organism evidence="1 2">
    <name type="scientific">Neolecta irregularis (strain DAH-3)</name>
    <dbReference type="NCBI Taxonomy" id="1198029"/>
    <lineage>
        <taxon>Eukaryota</taxon>
        <taxon>Fungi</taxon>
        <taxon>Dikarya</taxon>
        <taxon>Ascomycota</taxon>
        <taxon>Taphrinomycotina</taxon>
        <taxon>Neolectales</taxon>
        <taxon>Neolectaceae</taxon>
        <taxon>Neolecta</taxon>
    </lineage>
</organism>
<evidence type="ECO:0000313" key="2">
    <source>
        <dbReference type="Proteomes" id="UP000186594"/>
    </source>
</evidence>
<keyword evidence="2" id="KW-1185">Reference proteome</keyword>
<dbReference type="AlphaFoldDB" id="A0A1U7LPM1"/>
<gene>
    <name evidence="1" type="ORF">NEOLI_003980</name>
</gene>
<evidence type="ECO:0000313" key="1">
    <source>
        <dbReference type="EMBL" id="OLL24492.1"/>
    </source>
</evidence>
<accession>A0A1U7LPM1</accession>